<proteinExistence type="predicted"/>
<gene>
    <name evidence="2" type="ORF">LOX96_17460</name>
</gene>
<dbReference type="InterPro" id="IPR012337">
    <property type="entry name" value="RNaseH-like_sf"/>
</dbReference>
<accession>A0A9X2D3K3</accession>
<feature type="domain" description="Transposase IS4-like" evidence="1">
    <location>
        <begin position="68"/>
        <end position="296"/>
    </location>
</feature>
<dbReference type="Pfam" id="PF01609">
    <property type="entry name" value="DDE_Tnp_1"/>
    <property type="match status" value="1"/>
</dbReference>
<dbReference type="Proteomes" id="UP001139721">
    <property type="component" value="Unassembled WGS sequence"/>
</dbReference>
<organism evidence="2 3">
    <name type="scientific">Legionella maioricensis</name>
    <dbReference type="NCBI Taxonomy" id="2896528"/>
    <lineage>
        <taxon>Bacteria</taxon>
        <taxon>Pseudomonadati</taxon>
        <taxon>Pseudomonadota</taxon>
        <taxon>Gammaproteobacteria</taxon>
        <taxon>Legionellales</taxon>
        <taxon>Legionellaceae</taxon>
        <taxon>Legionella</taxon>
    </lineage>
</organism>
<evidence type="ECO:0000313" key="2">
    <source>
        <dbReference type="EMBL" id="MCL9685886.1"/>
    </source>
</evidence>
<dbReference type="GO" id="GO:0006313">
    <property type="term" value="P:DNA transposition"/>
    <property type="evidence" value="ECO:0007669"/>
    <property type="project" value="InterPro"/>
</dbReference>
<name>A0A9X2D3K3_9GAMM</name>
<protein>
    <submittedName>
        <fullName evidence="2">Transposase</fullName>
    </submittedName>
</protein>
<comment type="caution">
    <text evidence="2">The sequence shown here is derived from an EMBL/GenBank/DDBJ whole genome shotgun (WGS) entry which is preliminary data.</text>
</comment>
<evidence type="ECO:0000313" key="3">
    <source>
        <dbReference type="Proteomes" id="UP001139721"/>
    </source>
</evidence>
<dbReference type="RefSeq" id="WP_058478568.1">
    <property type="nucleotide sequence ID" value="NZ_JAJKBJ010000059.1"/>
</dbReference>
<dbReference type="GO" id="GO:0003677">
    <property type="term" value="F:DNA binding"/>
    <property type="evidence" value="ECO:0007669"/>
    <property type="project" value="InterPro"/>
</dbReference>
<keyword evidence="3" id="KW-1185">Reference proteome</keyword>
<dbReference type="AlphaFoldDB" id="A0A9X2D3K3"/>
<dbReference type="EMBL" id="JAJKBJ010000059">
    <property type="protein sequence ID" value="MCL9685886.1"/>
    <property type="molecule type" value="Genomic_DNA"/>
</dbReference>
<dbReference type="InterPro" id="IPR002559">
    <property type="entry name" value="Transposase_11"/>
</dbReference>
<evidence type="ECO:0000259" key="1">
    <source>
        <dbReference type="Pfam" id="PF01609"/>
    </source>
</evidence>
<dbReference type="SUPFAM" id="SSF53098">
    <property type="entry name" value="Ribonuclease H-like"/>
    <property type="match status" value="1"/>
</dbReference>
<reference evidence="2" key="1">
    <citation type="submission" date="2021-11" db="EMBL/GenBank/DDBJ databases">
        <title>Legionella maioricencis sp. nov., a new species isolated from hot water samples in Mallorca.</title>
        <authorList>
            <person name="Crespi S."/>
            <person name="Drasar V."/>
            <person name="Salva-Serra F."/>
            <person name="Jaen-Luchoro D."/>
            <person name="Pineiro-Iglesias B."/>
            <person name="Aliaga F."/>
            <person name="Fernandez-Juarez V."/>
            <person name="Coll G."/>
            <person name="Moore E.R.B."/>
            <person name="Bennasar-Figueras A."/>
        </authorList>
    </citation>
    <scope>NUCLEOTIDE SEQUENCE</scope>
    <source>
        <strain evidence="2">HCPI-6</strain>
    </source>
</reference>
<sequence>MARPRKSFGRLEYCQYLLSSQVNYTLTNYAEHVSDVSHDLVKLYLERERLTASDVWLQVKAELVASEEGFIVFDDTVLDKSHSRHIESVRWQYSGNAHGVIRGIGLVNCIYVNPQTEQFWVIDFRIFDPEKDGKGKADHVKDMLNNIVYHKKLPFKTVLMDTWYATSTLMLFINDHNKIFYCPMRKNRLAKLKGSDETYQPLRSFEWSEDELRHGKLIRLKGMPEHLQMKLFSVAISSNRTDLIATNDTSQTCANDTKKICAIRWYVEQFHREVKQLTGIDKCQCRKQRIQRNHIACAIYVWVNLKKIAYQTAQTVYQIKKNLLKNYLINELKNPSVLMSFS</sequence>
<dbReference type="GO" id="GO:0004803">
    <property type="term" value="F:transposase activity"/>
    <property type="evidence" value="ECO:0007669"/>
    <property type="project" value="InterPro"/>
</dbReference>